<evidence type="ECO:0000313" key="10">
    <source>
        <dbReference type="EMBL" id="CAF0930055.1"/>
    </source>
</evidence>
<evidence type="ECO:0000256" key="3">
    <source>
        <dbReference type="ARBA" id="ARBA00022989"/>
    </source>
</evidence>
<evidence type="ECO:0000256" key="8">
    <source>
        <dbReference type="SAM" id="Phobius"/>
    </source>
</evidence>
<keyword evidence="5 8" id="KW-0472">Membrane</keyword>
<evidence type="ECO:0000313" key="11">
    <source>
        <dbReference type="Proteomes" id="UP000663891"/>
    </source>
</evidence>
<dbReference type="EMBL" id="CAJNON010000079">
    <property type="protein sequence ID" value="CAF0930055.1"/>
    <property type="molecule type" value="Genomic_DNA"/>
</dbReference>
<dbReference type="Proteomes" id="UP000663891">
    <property type="component" value="Unassembled WGS sequence"/>
</dbReference>
<evidence type="ECO:0000256" key="6">
    <source>
        <dbReference type="ARBA" id="ARBA00023170"/>
    </source>
</evidence>
<dbReference type="OrthoDB" id="10011262at2759"/>
<feature type="transmembrane region" description="Helical" evidence="8">
    <location>
        <begin position="185"/>
        <end position="207"/>
    </location>
</feature>
<feature type="transmembrane region" description="Helical" evidence="8">
    <location>
        <begin position="146"/>
        <end position="165"/>
    </location>
</feature>
<feature type="transmembrane region" description="Helical" evidence="8">
    <location>
        <begin position="104"/>
        <end position="126"/>
    </location>
</feature>
<evidence type="ECO:0000256" key="5">
    <source>
        <dbReference type="ARBA" id="ARBA00023136"/>
    </source>
</evidence>
<feature type="domain" description="G-protein coupled receptors family 1 profile" evidence="9">
    <location>
        <begin position="41"/>
        <end position="300"/>
    </location>
</feature>
<gene>
    <name evidence="10" type="ORF">VCS650_LOCUS10875</name>
</gene>
<organism evidence="10 11">
    <name type="scientific">Adineta steineri</name>
    <dbReference type="NCBI Taxonomy" id="433720"/>
    <lineage>
        <taxon>Eukaryota</taxon>
        <taxon>Metazoa</taxon>
        <taxon>Spiralia</taxon>
        <taxon>Gnathifera</taxon>
        <taxon>Rotifera</taxon>
        <taxon>Eurotatoria</taxon>
        <taxon>Bdelloidea</taxon>
        <taxon>Adinetida</taxon>
        <taxon>Adinetidae</taxon>
        <taxon>Adineta</taxon>
    </lineage>
</organism>
<sequence>MSSSNVTTSSAIQNEIDTINSFIISYARYVYPIIFLFGIICNILNIYVFTQSTLKRNPCCMYFLASSFAALIYTAVNLPLRTLQMGYNIDPTVTVLVVCKLKNFFVYTWRALAVWFLTLACIDRFLHSSTNANFRRWSSYKVASRVIPLTFLLAHLAYLHVAVFYEILLPRRTCSIQNSSYTMFLGIWHLLTYGTGPPLLMLFFSLLTIQHIRHRQIVPVNSQLNEAIRNSNKDRSLVRMALFQCLIVGLTTTAYAAFQWYSTLTANQVKTNLQLTKDNLAANIVGSISAAGHSTTFFIFTLTSRMFRKQLLCHHRQEIF</sequence>
<comment type="subcellular location">
    <subcellularLocation>
        <location evidence="1">Membrane</location>
        <topology evidence="1">Multi-pass membrane protein</topology>
    </subcellularLocation>
</comment>
<dbReference type="SUPFAM" id="SSF81321">
    <property type="entry name" value="Family A G protein-coupled receptor-like"/>
    <property type="match status" value="1"/>
</dbReference>
<comment type="caution">
    <text evidence="10">The sequence shown here is derived from an EMBL/GenBank/DDBJ whole genome shotgun (WGS) entry which is preliminary data.</text>
</comment>
<feature type="transmembrane region" description="Helical" evidence="8">
    <location>
        <begin position="61"/>
        <end position="80"/>
    </location>
</feature>
<proteinExistence type="predicted"/>
<evidence type="ECO:0000259" key="9">
    <source>
        <dbReference type="PROSITE" id="PS50262"/>
    </source>
</evidence>
<evidence type="ECO:0000256" key="7">
    <source>
        <dbReference type="ARBA" id="ARBA00023224"/>
    </source>
</evidence>
<accession>A0A814BR19</accession>
<feature type="transmembrane region" description="Helical" evidence="8">
    <location>
        <begin position="280"/>
        <end position="302"/>
    </location>
</feature>
<keyword evidence="2 8" id="KW-0812">Transmembrane</keyword>
<dbReference type="Pfam" id="PF00001">
    <property type="entry name" value="7tm_1"/>
    <property type="match status" value="1"/>
</dbReference>
<protein>
    <recommendedName>
        <fullName evidence="9">G-protein coupled receptors family 1 profile domain-containing protein</fullName>
    </recommendedName>
</protein>
<evidence type="ECO:0000256" key="2">
    <source>
        <dbReference type="ARBA" id="ARBA00022692"/>
    </source>
</evidence>
<dbReference type="GO" id="GO:0004930">
    <property type="term" value="F:G protein-coupled receptor activity"/>
    <property type="evidence" value="ECO:0007669"/>
    <property type="project" value="UniProtKB-KW"/>
</dbReference>
<dbReference type="PANTHER" id="PTHR24243:SF233">
    <property type="entry name" value="THYROTROPIN-RELEASING HORMONE RECEPTOR"/>
    <property type="match status" value="1"/>
</dbReference>
<evidence type="ECO:0000256" key="1">
    <source>
        <dbReference type="ARBA" id="ARBA00004141"/>
    </source>
</evidence>
<feature type="transmembrane region" description="Helical" evidence="8">
    <location>
        <begin position="29"/>
        <end position="49"/>
    </location>
</feature>
<dbReference type="InterPro" id="IPR000276">
    <property type="entry name" value="GPCR_Rhodpsn"/>
</dbReference>
<keyword evidence="7" id="KW-0807">Transducer</keyword>
<dbReference type="Gene3D" id="1.20.1070.10">
    <property type="entry name" value="Rhodopsin 7-helix transmembrane proteins"/>
    <property type="match status" value="1"/>
</dbReference>
<keyword evidence="4" id="KW-0297">G-protein coupled receptor</keyword>
<keyword evidence="3 8" id="KW-1133">Transmembrane helix</keyword>
<reference evidence="10" key="1">
    <citation type="submission" date="2021-02" db="EMBL/GenBank/DDBJ databases">
        <authorList>
            <person name="Nowell W R."/>
        </authorList>
    </citation>
    <scope>NUCLEOTIDE SEQUENCE</scope>
</reference>
<dbReference type="GO" id="GO:0005886">
    <property type="term" value="C:plasma membrane"/>
    <property type="evidence" value="ECO:0007669"/>
    <property type="project" value="TreeGrafter"/>
</dbReference>
<dbReference type="InterPro" id="IPR017452">
    <property type="entry name" value="GPCR_Rhodpsn_7TM"/>
</dbReference>
<dbReference type="PROSITE" id="PS50262">
    <property type="entry name" value="G_PROTEIN_RECEP_F1_2"/>
    <property type="match status" value="1"/>
</dbReference>
<evidence type="ECO:0000256" key="4">
    <source>
        <dbReference type="ARBA" id="ARBA00023040"/>
    </source>
</evidence>
<keyword evidence="6" id="KW-0675">Receptor</keyword>
<dbReference type="PANTHER" id="PTHR24243">
    <property type="entry name" value="G-PROTEIN COUPLED RECEPTOR"/>
    <property type="match status" value="1"/>
</dbReference>
<feature type="transmembrane region" description="Helical" evidence="8">
    <location>
        <begin position="237"/>
        <end position="260"/>
    </location>
</feature>
<dbReference type="AlphaFoldDB" id="A0A814BR19"/>
<name>A0A814BR19_9BILA</name>